<dbReference type="InterPro" id="IPR013525">
    <property type="entry name" value="ABC2_TM"/>
</dbReference>
<comment type="similarity">
    <text evidence="6">Belongs to the ABC-2 integral membrane protein family.</text>
</comment>
<dbReference type="RefSeq" id="WP_336402886.1">
    <property type="nucleotide sequence ID" value="NZ_JBAPLU010000002.1"/>
</dbReference>
<evidence type="ECO:0000256" key="6">
    <source>
        <dbReference type="RuleBase" id="RU361157"/>
    </source>
</evidence>
<dbReference type="PROSITE" id="PS51012">
    <property type="entry name" value="ABC_TM2"/>
    <property type="match status" value="1"/>
</dbReference>
<feature type="transmembrane region" description="Helical" evidence="6">
    <location>
        <begin position="106"/>
        <end position="132"/>
    </location>
</feature>
<accession>A0ABU8DPG8</accession>
<dbReference type="PANTHER" id="PTHR43229:SF2">
    <property type="entry name" value="NODULATION PROTEIN J"/>
    <property type="match status" value="1"/>
</dbReference>
<evidence type="ECO:0000256" key="4">
    <source>
        <dbReference type="ARBA" id="ARBA00023136"/>
    </source>
</evidence>
<dbReference type="Pfam" id="PF01061">
    <property type="entry name" value="ABC2_membrane"/>
    <property type="match status" value="1"/>
</dbReference>
<evidence type="ECO:0000256" key="3">
    <source>
        <dbReference type="ARBA" id="ARBA00022989"/>
    </source>
</evidence>
<name>A0ABU8DPG8_9ACTN</name>
<dbReference type="PANTHER" id="PTHR43229">
    <property type="entry name" value="NODULATION PROTEIN J"/>
    <property type="match status" value="1"/>
</dbReference>
<feature type="transmembrane region" description="Helical" evidence="6">
    <location>
        <begin position="144"/>
        <end position="166"/>
    </location>
</feature>
<dbReference type="EMBL" id="JBAPLU010000002">
    <property type="protein sequence ID" value="MEI4270747.1"/>
    <property type="molecule type" value="Genomic_DNA"/>
</dbReference>
<gene>
    <name evidence="8" type="ORF">TEK04_03325</name>
</gene>
<feature type="transmembrane region" description="Helical" evidence="6">
    <location>
        <begin position="173"/>
        <end position="193"/>
    </location>
</feature>
<evidence type="ECO:0000313" key="8">
    <source>
        <dbReference type="EMBL" id="MEI4270747.1"/>
    </source>
</evidence>
<dbReference type="InterPro" id="IPR000412">
    <property type="entry name" value="ABC_2_transport"/>
</dbReference>
<keyword evidence="4 6" id="KW-0472">Membrane</keyword>
<keyword evidence="6" id="KW-0813">Transport</keyword>
<evidence type="ECO:0000313" key="9">
    <source>
        <dbReference type="Proteomes" id="UP001361570"/>
    </source>
</evidence>
<sequence length="269" mass="28980">MSALGNTVSDSLVITRRNLIKVKRVPDLIVFATLSPIMFVLLFRYVFGGAIGGLPEGVSYAEFLLPGIFAQTVVFGSTTTGASIAEDLQKGLVDRFRSLPMSRSAVLIGRTIADLGLNAISILVMALTGLVVGWRINSSPLEALAGFLVLLVFAYGVSWMMALVGLLVRTPEVVNNASFIVIFPLTFVANTFVPLETFPSVLRTFAEWNPVSAVVQAARELFGNQPAGAPVPDVWSLQHPALYTLIWAAVILAVFVPLAVRAYLRTATR</sequence>
<feature type="transmembrane region" description="Helical" evidence="6">
    <location>
        <begin position="25"/>
        <end position="43"/>
    </location>
</feature>
<keyword evidence="9" id="KW-1185">Reference proteome</keyword>
<dbReference type="PIRSF" id="PIRSF006648">
    <property type="entry name" value="DrrB"/>
    <property type="match status" value="1"/>
</dbReference>
<dbReference type="InterPro" id="IPR051784">
    <property type="entry name" value="Nod_factor_ABC_transporter"/>
</dbReference>
<organism evidence="8 9">
    <name type="scientific">Klenkia sesuvii</name>
    <dbReference type="NCBI Taxonomy" id="3103137"/>
    <lineage>
        <taxon>Bacteria</taxon>
        <taxon>Bacillati</taxon>
        <taxon>Actinomycetota</taxon>
        <taxon>Actinomycetes</taxon>
        <taxon>Geodermatophilales</taxon>
        <taxon>Geodermatophilaceae</taxon>
        <taxon>Klenkia</taxon>
    </lineage>
</organism>
<feature type="domain" description="ABC transmembrane type-2" evidence="7">
    <location>
        <begin position="27"/>
        <end position="266"/>
    </location>
</feature>
<reference evidence="8 9" key="1">
    <citation type="submission" date="2024-03" db="EMBL/GenBank/DDBJ databases">
        <title>Draft genome sequence of Klenkia sp. LSe6-5.</title>
        <authorList>
            <person name="Duangmal K."/>
            <person name="Chantavorakit T."/>
        </authorList>
    </citation>
    <scope>NUCLEOTIDE SEQUENCE [LARGE SCALE GENOMIC DNA]</scope>
    <source>
        <strain evidence="8 9">LSe6-5</strain>
    </source>
</reference>
<comment type="subcellular location">
    <subcellularLocation>
        <location evidence="6">Cell membrane</location>
        <topology evidence="6">Multi-pass membrane protein</topology>
    </subcellularLocation>
    <subcellularLocation>
        <location evidence="1">Membrane</location>
        <topology evidence="1">Multi-pass membrane protein</topology>
    </subcellularLocation>
</comment>
<keyword evidence="3 6" id="KW-1133">Transmembrane helix</keyword>
<evidence type="ECO:0000256" key="5">
    <source>
        <dbReference type="ARBA" id="ARBA00023251"/>
    </source>
</evidence>
<keyword evidence="5" id="KW-0046">Antibiotic resistance</keyword>
<proteinExistence type="inferred from homology"/>
<dbReference type="InterPro" id="IPR047817">
    <property type="entry name" value="ABC2_TM_bact-type"/>
</dbReference>
<evidence type="ECO:0000256" key="1">
    <source>
        <dbReference type="ARBA" id="ARBA00004141"/>
    </source>
</evidence>
<feature type="transmembrane region" description="Helical" evidence="6">
    <location>
        <begin position="241"/>
        <end position="264"/>
    </location>
</feature>
<evidence type="ECO:0000256" key="2">
    <source>
        <dbReference type="ARBA" id="ARBA00022692"/>
    </source>
</evidence>
<dbReference type="Proteomes" id="UP001361570">
    <property type="component" value="Unassembled WGS sequence"/>
</dbReference>
<protein>
    <recommendedName>
        <fullName evidence="6">Transport permease protein</fullName>
    </recommendedName>
</protein>
<comment type="caution">
    <text evidence="8">The sequence shown here is derived from an EMBL/GenBank/DDBJ whole genome shotgun (WGS) entry which is preliminary data.</text>
</comment>
<keyword evidence="2 6" id="KW-0812">Transmembrane</keyword>
<feature type="transmembrane region" description="Helical" evidence="6">
    <location>
        <begin position="63"/>
        <end position="85"/>
    </location>
</feature>
<keyword evidence="6" id="KW-1003">Cell membrane</keyword>
<evidence type="ECO:0000259" key="7">
    <source>
        <dbReference type="PROSITE" id="PS51012"/>
    </source>
</evidence>